<dbReference type="PROSITE" id="PS00211">
    <property type="entry name" value="ABC_TRANSPORTER_1"/>
    <property type="match status" value="1"/>
</dbReference>
<dbReference type="InterPro" id="IPR027417">
    <property type="entry name" value="P-loop_NTPase"/>
</dbReference>
<accession>A0A261SDH6</accession>
<dbReference type="InterPro" id="IPR003593">
    <property type="entry name" value="AAA+_ATPase"/>
</dbReference>
<dbReference type="RefSeq" id="WP_094826015.1">
    <property type="nucleotide sequence ID" value="NZ_NEVL01000003.1"/>
</dbReference>
<evidence type="ECO:0000313" key="7">
    <source>
        <dbReference type="Proteomes" id="UP000217005"/>
    </source>
</evidence>
<dbReference type="Gene3D" id="3.40.50.300">
    <property type="entry name" value="P-loop containing nucleotide triphosphate hydrolases"/>
    <property type="match status" value="2"/>
</dbReference>
<dbReference type="GO" id="GO:0005524">
    <property type="term" value="F:ATP binding"/>
    <property type="evidence" value="ECO:0007669"/>
    <property type="project" value="UniProtKB-KW"/>
</dbReference>
<evidence type="ECO:0000256" key="1">
    <source>
        <dbReference type="ARBA" id="ARBA00022475"/>
    </source>
</evidence>
<keyword evidence="3" id="KW-0547">Nucleotide-binding</keyword>
<comment type="caution">
    <text evidence="6">The sequence shown here is derived from an EMBL/GenBank/DDBJ whole genome shotgun (WGS) entry which is preliminary data.</text>
</comment>
<dbReference type="GO" id="GO:0016887">
    <property type="term" value="F:ATP hydrolysis activity"/>
    <property type="evidence" value="ECO:0007669"/>
    <property type="project" value="InterPro"/>
</dbReference>
<protein>
    <submittedName>
        <fullName evidence="6">ABC transporter ATP-binding protein</fullName>
    </submittedName>
</protein>
<evidence type="ECO:0000256" key="3">
    <source>
        <dbReference type="ARBA" id="ARBA00022741"/>
    </source>
</evidence>
<dbReference type="Proteomes" id="UP000217005">
    <property type="component" value="Unassembled WGS sequence"/>
</dbReference>
<dbReference type="InterPro" id="IPR017871">
    <property type="entry name" value="ABC_transporter-like_CS"/>
</dbReference>
<evidence type="ECO:0000313" key="6">
    <source>
        <dbReference type="EMBL" id="OZI35205.1"/>
    </source>
</evidence>
<name>A0A261SDH6_9BORD</name>
<dbReference type="CDD" id="cd03221">
    <property type="entry name" value="ABCF_EF-3"/>
    <property type="match status" value="1"/>
</dbReference>
<dbReference type="PANTHER" id="PTHR19211:SF6">
    <property type="entry name" value="BLL7188 PROTEIN"/>
    <property type="match status" value="1"/>
</dbReference>
<dbReference type="FunFam" id="3.40.50.300:FF:001320">
    <property type="entry name" value="Heme ABC transporter ATP-binding protein"/>
    <property type="match status" value="1"/>
</dbReference>
<dbReference type="SUPFAM" id="SSF52540">
    <property type="entry name" value="P-loop containing nucleoside triphosphate hydrolases"/>
    <property type="match status" value="2"/>
</dbReference>
<dbReference type="InterPro" id="IPR050611">
    <property type="entry name" value="ABCF"/>
</dbReference>
<reference evidence="6 7" key="1">
    <citation type="submission" date="2017-05" db="EMBL/GenBank/DDBJ databases">
        <title>Complete and WGS of Bordetella genogroups.</title>
        <authorList>
            <person name="Spilker T."/>
            <person name="LiPuma J."/>
        </authorList>
    </citation>
    <scope>NUCLEOTIDE SEQUENCE [LARGE SCALE GENOMIC DNA]</scope>
    <source>
        <strain evidence="6 7">AU17610</strain>
    </source>
</reference>
<sequence length="537" mass="57436">MTSTHLTLSGVSYALPDGRALFSELDFQFDGRPTGLVGANGVGKTVLARLLAGELAPTRGLCRRDGPVRYLAQQVRPAPGERVADLMGWGGTLDALLRIEAGTGSPADFERVGPHWDLRARLRAALTRAGLGGRDLLAPAATLSGGEAMRAALAGALAADAAFLILDEPSNHLDRDHRAALLDQLAHWPRGLLVISHDRMLLDRMARIVELSPQGLRAYGGDFTFYRAARDDERAQADQALARARHDRQLTERRLRAQQERQAQRTARGRRLGHEANQARILLDRQKGRSESTEGRLARQHAETRARLAAQVRDAAGRAAGSAGISVHALPAAPPGDRVLATLDAVVLPHVQGPTRELSLAFGARQRIGLVGANGRGKSTLMKVLGGQLAPRAGTLTRAAPAHYLDQRLGGLDPARSALAQLRQCAPGAREDALRTRLVHLGLDAARALAPCGQLSGGEQLKAALACALYAEPAPAWLLLDEPGNHLDLPSLAALESALLQYRGALMVASHDEALLQALDLSHRLEATDAGWRFGPW</sequence>
<dbReference type="SMART" id="SM00382">
    <property type="entry name" value="AAA"/>
    <property type="match status" value="2"/>
</dbReference>
<organism evidence="6 7">
    <name type="scientific">Bordetella genomosp. 1</name>
    <dbReference type="NCBI Taxonomy" id="1395607"/>
    <lineage>
        <taxon>Bacteria</taxon>
        <taxon>Pseudomonadati</taxon>
        <taxon>Pseudomonadota</taxon>
        <taxon>Betaproteobacteria</taxon>
        <taxon>Burkholderiales</taxon>
        <taxon>Alcaligenaceae</taxon>
        <taxon>Bordetella</taxon>
    </lineage>
</organism>
<dbReference type="InterPro" id="IPR003439">
    <property type="entry name" value="ABC_transporter-like_ATP-bd"/>
</dbReference>
<dbReference type="AlphaFoldDB" id="A0A261SDH6"/>
<keyword evidence="2" id="KW-0677">Repeat</keyword>
<dbReference type="PROSITE" id="PS50893">
    <property type="entry name" value="ABC_TRANSPORTER_2"/>
    <property type="match status" value="1"/>
</dbReference>
<dbReference type="PANTHER" id="PTHR19211">
    <property type="entry name" value="ATP-BINDING TRANSPORT PROTEIN-RELATED"/>
    <property type="match status" value="1"/>
</dbReference>
<gene>
    <name evidence="6" type="ORF">CEG14_08850</name>
</gene>
<evidence type="ECO:0000256" key="2">
    <source>
        <dbReference type="ARBA" id="ARBA00022737"/>
    </source>
</evidence>
<evidence type="ECO:0000259" key="5">
    <source>
        <dbReference type="PROSITE" id="PS50893"/>
    </source>
</evidence>
<proteinExistence type="predicted"/>
<dbReference type="OrthoDB" id="9762051at2"/>
<keyword evidence="4 6" id="KW-0067">ATP-binding</keyword>
<evidence type="ECO:0000256" key="4">
    <source>
        <dbReference type="ARBA" id="ARBA00022840"/>
    </source>
</evidence>
<keyword evidence="1" id="KW-0472">Membrane</keyword>
<dbReference type="EMBL" id="NEVL01000003">
    <property type="protein sequence ID" value="OZI35205.1"/>
    <property type="molecule type" value="Genomic_DNA"/>
</dbReference>
<feature type="domain" description="ABC transporter" evidence="5">
    <location>
        <begin position="6"/>
        <end position="239"/>
    </location>
</feature>
<keyword evidence="1" id="KW-1003">Cell membrane</keyword>
<dbReference type="Pfam" id="PF00005">
    <property type="entry name" value="ABC_tran"/>
    <property type="match status" value="2"/>
</dbReference>